<organism evidence="9 10">
    <name type="scientific">Parastrongyloides trichosuri</name>
    <name type="common">Possum-specific nematode worm</name>
    <dbReference type="NCBI Taxonomy" id="131310"/>
    <lineage>
        <taxon>Eukaryota</taxon>
        <taxon>Metazoa</taxon>
        <taxon>Ecdysozoa</taxon>
        <taxon>Nematoda</taxon>
        <taxon>Chromadorea</taxon>
        <taxon>Rhabditida</taxon>
        <taxon>Tylenchina</taxon>
        <taxon>Panagrolaimomorpha</taxon>
        <taxon>Strongyloidoidea</taxon>
        <taxon>Strongyloididae</taxon>
        <taxon>Parastrongyloides</taxon>
    </lineage>
</organism>
<keyword evidence="5" id="KW-0966">Cell projection</keyword>
<dbReference type="PROSITE" id="PS51381">
    <property type="entry name" value="C2_B9"/>
    <property type="match status" value="1"/>
</dbReference>
<reference evidence="10" key="1">
    <citation type="submission" date="2017-02" db="UniProtKB">
        <authorList>
            <consortium name="WormBaseParasite"/>
        </authorList>
    </citation>
    <scope>IDENTIFICATION</scope>
</reference>
<dbReference type="AlphaFoldDB" id="A0A0N4ZYA2"/>
<evidence type="ECO:0000256" key="2">
    <source>
        <dbReference type="ARBA" id="ARBA00022490"/>
    </source>
</evidence>
<evidence type="ECO:0000313" key="9">
    <source>
        <dbReference type="Proteomes" id="UP000038045"/>
    </source>
</evidence>
<dbReference type="Pfam" id="PF07162">
    <property type="entry name" value="B9-C2"/>
    <property type="match status" value="1"/>
</dbReference>
<dbReference type="STRING" id="131310.A0A0N4ZYA2"/>
<evidence type="ECO:0000256" key="1">
    <source>
        <dbReference type="ARBA" id="ARBA00004120"/>
    </source>
</evidence>
<evidence type="ECO:0000256" key="3">
    <source>
        <dbReference type="ARBA" id="ARBA00022794"/>
    </source>
</evidence>
<dbReference type="GO" id="GO:0060271">
    <property type="term" value="P:cilium assembly"/>
    <property type="evidence" value="ECO:0007669"/>
    <property type="project" value="TreeGrafter"/>
</dbReference>
<protein>
    <recommendedName>
        <fullName evidence="7">B9 domain-containing protein 1</fullName>
    </recommendedName>
</protein>
<name>A0A0N4ZYA2_PARTI</name>
<dbReference type="PANTHER" id="PTHR12968">
    <property type="entry name" value="B9 DOMAIN-CONTAINING"/>
    <property type="match status" value="1"/>
</dbReference>
<keyword evidence="9" id="KW-1185">Reference proteome</keyword>
<feature type="region of interest" description="Disordered" evidence="8">
    <location>
        <begin position="204"/>
        <end position="247"/>
    </location>
</feature>
<dbReference type="GO" id="GO:0036038">
    <property type="term" value="C:MKS complex"/>
    <property type="evidence" value="ECO:0007669"/>
    <property type="project" value="TreeGrafter"/>
</dbReference>
<keyword evidence="4" id="KW-0206">Cytoskeleton</keyword>
<comment type="subcellular location">
    <subcellularLocation>
        <location evidence="1">Cytoplasm</location>
        <location evidence="1">Cytoskeleton</location>
        <location evidence="1">Cilium basal body</location>
    </subcellularLocation>
</comment>
<comment type="similarity">
    <text evidence="6">Belongs to the B9D family.</text>
</comment>
<keyword evidence="2" id="KW-0963">Cytoplasm</keyword>
<accession>A0A0N4ZYA2</accession>
<dbReference type="Proteomes" id="UP000038045">
    <property type="component" value="Unplaced"/>
</dbReference>
<dbReference type="PANTHER" id="PTHR12968:SF1">
    <property type="entry name" value="B9 DOMAIN-CONTAINING PROTEIN 1"/>
    <property type="match status" value="1"/>
</dbReference>
<evidence type="ECO:0000256" key="5">
    <source>
        <dbReference type="ARBA" id="ARBA00023273"/>
    </source>
</evidence>
<evidence type="ECO:0000256" key="6">
    <source>
        <dbReference type="ARBA" id="ARBA00038411"/>
    </source>
</evidence>
<dbReference type="WBParaSite" id="PTRK_0001377400.1">
    <property type="protein sequence ID" value="PTRK_0001377400.1"/>
    <property type="gene ID" value="PTRK_0001377400"/>
</dbReference>
<sequence>MAKTKSTFLVVVNGSIKNAIFHQTRSMYIKYNFVFGPDWSFVTGIDEGISCTGYKVKNKPEITFNTLLQATFSSTNPYKWPQIIFSCYGYDMFGHDIIIGYGSVHIPTTPGVTELTVPMFVPQASSGINKLIGVLTGKRAEFTDYRVVGSSEGRDMIRVSTQGLINVKFNVIIKDLKKLGFDVVKETMTKLSEFVLPQHIFETEEPSSNKEEVVSEIKEEPRQSTENETYNNSEQIDESDGIEKEDI</sequence>
<evidence type="ECO:0000313" key="10">
    <source>
        <dbReference type="WBParaSite" id="PTRK_0001377400.1"/>
    </source>
</evidence>
<dbReference type="InterPro" id="IPR010796">
    <property type="entry name" value="C2_B9-type_dom"/>
</dbReference>
<evidence type="ECO:0000256" key="8">
    <source>
        <dbReference type="SAM" id="MobiDB-lite"/>
    </source>
</evidence>
<proteinExistence type="inferred from homology"/>
<feature type="compositionally biased region" description="Basic and acidic residues" evidence="8">
    <location>
        <begin position="207"/>
        <end position="225"/>
    </location>
</feature>
<evidence type="ECO:0000256" key="7">
    <source>
        <dbReference type="ARBA" id="ARBA00039274"/>
    </source>
</evidence>
<keyword evidence="3" id="KW-0970">Cilium biogenesis/degradation</keyword>
<evidence type="ECO:0000256" key="4">
    <source>
        <dbReference type="ARBA" id="ARBA00023212"/>
    </source>
</evidence>